<feature type="compositionally biased region" description="Polar residues" evidence="3">
    <location>
        <begin position="847"/>
        <end position="867"/>
    </location>
</feature>
<feature type="region of interest" description="Disordered" evidence="3">
    <location>
        <begin position="845"/>
        <end position="896"/>
    </location>
</feature>
<feature type="region of interest" description="Disordered" evidence="3">
    <location>
        <begin position="485"/>
        <end position="541"/>
    </location>
</feature>
<feature type="region of interest" description="Disordered" evidence="3">
    <location>
        <begin position="622"/>
        <end position="694"/>
    </location>
</feature>
<keyword evidence="6" id="KW-1185">Reference proteome</keyword>
<feature type="domain" description="BTB" evidence="4">
    <location>
        <begin position="1050"/>
        <end position="1117"/>
    </location>
</feature>
<feature type="repeat" description="RCC1" evidence="2">
    <location>
        <begin position="190"/>
        <end position="251"/>
    </location>
</feature>
<dbReference type="CDD" id="cd14733">
    <property type="entry name" value="BACK"/>
    <property type="match status" value="1"/>
</dbReference>
<accession>A0A8J8P0N2</accession>
<evidence type="ECO:0000256" key="2">
    <source>
        <dbReference type="PROSITE-ProRule" id="PRU00235"/>
    </source>
</evidence>
<dbReference type="CDD" id="cd18186">
    <property type="entry name" value="BTB_POZ_ZBTB_KLHL-like"/>
    <property type="match status" value="1"/>
</dbReference>
<evidence type="ECO:0000313" key="5">
    <source>
        <dbReference type="EMBL" id="TNV85762.1"/>
    </source>
</evidence>
<dbReference type="AlphaFoldDB" id="A0A8J8P0N2"/>
<dbReference type="Pfam" id="PF00651">
    <property type="entry name" value="BTB"/>
    <property type="match status" value="2"/>
</dbReference>
<feature type="region of interest" description="Disordered" evidence="3">
    <location>
        <begin position="909"/>
        <end position="941"/>
    </location>
</feature>
<dbReference type="Gene3D" id="1.25.40.420">
    <property type="match status" value="1"/>
</dbReference>
<feature type="domain" description="BTB" evidence="4">
    <location>
        <begin position="713"/>
        <end position="783"/>
    </location>
</feature>
<feature type="repeat" description="RCC1" evidence="2">
    <location>
        <begin position="128"/>
        <end position="189"/>
    </location>
</feature>
<dbReference type="PROSITE" id="PS00626">
    <property type="entry name" value="RCC1_2"/>
    <property type="match status" value="2"/>
</dbReference>
<dbReference type="SUPFAM" id="SSF50985">
    <property type="entry name" value="RCC1/BLIP-II"/>
    <property type="match status" value="2"/>
</dbReference>
<dbReference type="PRINTS" id="PR00633">
    <property type="entry name" value="RCCNDNSATION"/>
</dbReference>
<feature type="repeat" description="RCC1" evidence="2">
    <location>
        <begin position="376"/>
        <end position="437"/>
    </location>
</feature>
<dbReference type="Pfam" id="PF25390">
    <property type="entry name" value="WD40_RLD"/>
    <property type="match status" value="1"/>
</dbReference>
<dbReference type="InterPro" id="IPR011705">
    <property type="entry name" value="BACK"/>
</dbReference>
<feature type="compositionally biased region" description="Low complexity" evidence="3">
    <location>
        <begin position="873"/>
        <end position="896"/>
    </location>
</feature>
<feature type="compositionally biased region" description="Polar residues" evidence="3">
    <location>
        <begin position="913"/>
        <end position="935"/>
    </location>
</feature>
<dbReference type="PROSITE" id="PS50012">
    <property type="entry name" value="RCC1_3"/>
    <property type="match status" value="6"/>
</dbReference>
<reference evidence="5" key="1">
    <citation type="submission" date="2019-06" db="EMBL/GenBank/DDBJ databases">
        <authorList>
            <person name="Zheng W."/>
        </authorList>
    </citation>
    <scope>NUCLEOTIDE SEQUENCE</scope>
    <source>
        <strain evidence="5">QDHG01</strain>
    </source>
</reference>
<dbReference type="InterPro" id="IPR009091">
    <property type="entry name" value="RCC1/BLIP-II"/>
</dbReference>
<dbReference type="Gene3D" id="2.130.10.30">
    <property type="entry name" value="Regulator of chromosome condensation 1/beta-lactamase-inhibitor protein II"/>
    <property type="match status" value="2"/>
</dbReference>
<evidence type="ECO:0000259" key="4">
    <source>
        <dbReference type="PROSITE" id="PS50097"/>
    </source>
</evidence>
<dbReference type="InterPro" id="IPR000408">
    <property type="entry name" value="Reg_chr_condens"/>
</dbReference>
<dbReference type="InterPro" id="IPR051625">
    <property type="entry name" value="Signaling_Regulatory_Domain"/>
</dbReference>
<feature type="compositionally biased region" description="Acidic residues" evidence="3">
    <location>
        <begin position="638"/>
        <end position="648"/>
    </location>
</feature>
<sequence length="1219" mass="132642">MQHSSSVHHQPIRGASGGPSLLSLQTPQPTQMVTPQGQKILPNNCRNDFDYFLRQYCWQAGDKGDVYTWGSGEMGQLGYSGKVIQVMPKDREGYPFQPNPLEIEQLRNKGIYQVAGGDGHTVAVDIKGNVYSWGASACGQLGLASMKDLPTDVEGYPYQPTPRVVELLLNVRVVQIACGDAHTVALTQEGRLYSWGGGGCGQLGHPDTSAMPKDEDGCPYQPKPKLIVVLKSQEVRQVACGKAHTVAVLGNGNLYSWGAGACGQLGHPDTSSFPADEDGYPYQPIPRCVTALKQHKLIYASCGDVHTMVLTAEGEIFCFGGGSCGQLGFGNISQMPLDVDSCPFMPVPKKIESLQGVFIVALSCGDSHSMALSKDGHVYAWGEATYGQLGLDDIRDLPKNSDQKPYQPCPVKVKALANKKIIAISCGETHTLCLTDSGHLYSFGGNTCGQLGQFTPSFNGGGCSATEYYGERKRMSIEEFNIVFPKPGRPQSVQDSFNGGDSYCDSPRSHANNGDDENQQLGPTSVLGSQTSPPDYGLETPQMTPKLVRSLMHRRVTKIASGGVHNICVVEPCPQTTVAQDVYLLAFVQGRFTDVVFKGFYTTQTGGGGLLDSGAMQQDPLQANGQEIGGAGMQNNSSDEEMKDEYEFDLAHGHGGQGPNATPAGVRTATEHYGSSGQPQAQPSQGSGQRDNQQVSQFPVVIVPQVGEGYWREKERVQVPSLKVAAHQCIIAHKSHYFAQFFKEKKPSQQQATQNDPLVIDFQGQVCYEAFRKVLDYIYLDDVHQWLLDQAQTEASSSHEMIEIIKLAKLYKLDSLFKACESHFKELMVQSFDCTNLITLKHGGPGSSSSSALQTTGNPSTTQQSSGFKRAKNANNPLSSSIPSSGSGAAAAGGLSTSALPGQSQVVDAAAQQLRQPGATRSTQQVSQGPQNNTNKRSKRAQQRLNNMLQGLMFLPDGRVLIMDSELYKQTIEKSIVLDLFDGTSLSSSAQNTISSIQATSQLPQLEEEKSRTVPVNQEDPLTPKSSEPLLGAPVAQADYLAMLNQSDFSDITLLVDGQPIACHQVILASRSLYFEALFSHDFKEKEQRVVNFTGMPFDGVLLMLRHIYSDSLRVETKQIYELLSLADRFNIACIKKKCEYILAQCICIENVCNIFKYANTFNCERLRDTCLLFTEEHYQDVISSAGFEDLDKDEILKIIRMGKPQKNTPASSGKGARV</sequence>
<dbReference type="InterPro" id="IPR058923">
    <property type="entry name" value="RCC1-like_dom"/>
</dbReference>
<protein>
    <recommendedName>
        <fullName evidence="4">BTB domain-containing protein</fullName>
    </recommendedName>
</protein>
<name>A0A8J8P0N2_HALGN</name>
<feature type="compositionally biased region" description="Low complexity" evidence="3">
    <location>
        <begin position="25"/>
        <end position="38"/>
    </location>
</feature>
<proteinExistence type="predicted"/>
<dbReference type="SMART" id="SM00225">
    <property type="entry name" value="BTB"/>
    <property type="match status" value="2"/>
</dbReference>
<feature type="compositionally biased region" description="Polar residues" evidence="3">
    <location>
        <begin position="519"/>
        <end position="533"/>
    </location>
</feature>
<feature type="repeat" description="RCC1" evidence="2">
    <location>
        <begin position="64"/>
        <end position="127"/>
    </location>
</feature>
<comment type="caution">
    <text evidence="5">The sequence shown here is derived from an EMBL/GenBank/DDBJ whole genome shotgun (WGS) entry which is preliminary data.</text>
</comment>
<evidence type="ECO:0000256" key="3">
    <source>
        <dbReference type="SAM" id="MobiDB-lite"/>
    </source>
</evidence>
<dbReference type="SUPFAM" id="SSF54695">
    <property type="entry name" value="POZ domain"/>
    <property type="match status" value="2"/>
</dbReference>
<dbReference type="InterPro" id="IPR000210">
    <property type="entry name" value="BTB/POZ_dom"/>
</dbReference>
<evidence type="ECO:0000256" key="1">
    <source>
        <dbReference type="ARBA" id="ARBA00022737"/>
    </source>
</evidence>
<dbReference type="InterPro" id="IPR011333">
    <property type="entry name" value="SKP1/BTB/POZ_sf"/>
</dbReference>
<evidence type="ECO:0000313" key="6">
    <source>
        <dbReference type="Proteomes" id="UP000785679"/>
    </source>
</evidence>
<dbReference type="PANTHER" id="PTHR22872">
    <property type="entry name" value="BTK-BINDING PROTEIN-RELATED"/>
    <property type="match status" value="1"/>
</dbReference>
<dbReference type="Gene3D" id="3.30.710.10">
    <property type="entry name" value="Potassium Channel Kv1.1, Chain A"/>
    <property type="match status" value="2"/>
</dbReference>
<feature type="compositionally biased region" description="Low complexity" evidence="3">
    <location>
        <begin position="674"/>
        <end position="689"/>
    </location>
</feature>
<feature type="repeat" description="RCC1" evidence="2">
    <location>
        <begin position="252"/>
        <end position="313"/>
    </location>
</feature>
<organism evidence="5 6">
    <name type="scientific">Halteria grandinella</name>
    <dbReference type="NCBI Taxonomy" id="5974"/>
    <lineage>
        <taxon>Eukaryota</taxon>
        <taxon>Sar</taxon>
        <taxon>Alveolata</taxon>
        <taxon>Ciliophora</taxon>
        <taxon>Intramacronucleata</taxon>
        <taxon>Spirotrichea</taxon>
        <taxon>Stichotrichia</taxon>
        <taxon>Sporadotrichida</taxon>
        <taxon>Halteriidae</taxon>
        <taxon>Halteria</taxon>
    </lineage>
</organism>
<feature type="repeat" description="RCC1" evidence="2">
    <location>
        <begin position="314"/>
        <end position="375"/>
    </location>
</feature>
<dbReference type="Proteomes" id="UP000785679">
    <property type="component" value="Unassembled WGS sequence"/>
</dbReference>
<feature type="region of interest" description="Disordered" evidence="3">
    <location>
        <begin position="999"/>
        <end position="1029"/>
    </location>
</feature>
<dbReference type="Pfam" id="PF07707">
    <property type="entry name" value="BACK"/>
    <property type="match status" value="1"/>
</dbReference>
<dbReference type="OrthoDB" id="308432at2759"/>
<feature type="region of interest" description="Disordered" evidence="3">
    <location>
        <begin position="1"/>
        <end position="39"/>
    </location>
</feature>
<dbReference type="EMBL" id="RRYP01001566">
    <property type="protein sequence ID" value="TNV85762.1"/>
    <property type="molecule type" value="Genomic_DNA"/>
</dbReference>
<dbReference type="PROSITE" id="PS50097">
    <property type="entry name" value="BTB"/>
    <property type="match status" value="2"/>
</dbReference>
<keyword evidence="1" id="KW-0677">Repeat</keyword>
<gene>
    <name evidence="5" type="ORF">FGO68_gene1932</name>
</gene>